<organism evidence="2 3">
    <name type="scientific">Novosphingobium marinum</name>
    <dbReference type="NCBI Taxonomy" id="1514948"/>
    <lineage>
        <taxon>Bacteria</taxon>
        <taxon>Pseudomonadati</taxon>
        <taxon>Pseudomonadota</taxon>
        <taxon>Alphaproteobacteria</taxon>
        <taxon>Sphingomonadales</taxon>
        <taxon>Sphingomonadaceae</taxon>
        <taxon>Novosphingobium</taxon>
    </lineage>
</organism>
<keyword evidence="3" id="KW-1185">Reference proteome</keyword>
<dbReference type="Proteomes" id="UP000522081">
    <property type="component" value="Unassembled WGS sequence"/>
</dbReference>
<evidence type="ECO:0000259" key="1">
    <source>
        <dbReference type="Pfam" id="PF13503"/>
    </source>
</evidence>
<feature type="domain" description="DUF4123" evidence="1">
    <location>
        <begin position="8"/>
        <end position="125"/>
    </location>
</feature>
<dbReference type="RefSeq" id="WP_179408028.1">
    <property type="nucleotide sequence ID" value="NZ_BMGF01000004.1"/>
</dbReference>
<gene>
    <name evidence="2" type="ORF">FHS75_002527</name>
</gene>
<reference evidence="2 3" key="1">
    <citation type="submission" date="2020-07" db="EMBL/GenBank/DDBJ databases">
        <title>Genomic Encyclopedia of Type Strains, Phase IV (KMG-IV): sequencing the most valuable type-strain genomes for metagenomic binning, comparative biology and taxonomic classification.</title>
        <authorList>
            <person name="Goeker M."/>
        </authorList>
    </citation>
    <scope>NUCLEOTIDE SEQUENCE [LARGE SCALE GENOMIC DNA]</scope>
    <source>
        <strain evidence="2 3">DSM 29043</strain>
    </source>
</reference>
<evidence type="ECO:0000313" key="2">
    <source>
        <dbReference type="EMBL" id="NYH96195.1"/>
    </source>
</evidence>
<dbReference type="EMBL" id="JACBZF010000004">
    <property type="protein sequence ID" value="NYH96195.1"/>
    <property type="molecule type" value="Genomic_DNA"/>
</dbReference>
<protein>
    <recommendedName>
        <fullName evidence="1">DUF4123 domain-containing protein</fullName>
    </recommendedName>
</protein>
<proteinExistence type="predicted"/>
<comment type="caution">
    <text evidence="2">The sequence shown here is derived from an EMBL/GenBank/DDBJ whole genome shotgun (WGS) entry which is preliminary data.</text>
</comment>
<name>A0A7Y9XZI2_9SPHN</name>
<sequence>MADAPQQWYAIIDCAQDPRLGQLVRSCRAHMCLYKGDLDPQIADVAPYLVVIDPNEPLLATWQEHGKGGNWGLMLLSSLSLEDLQKHFRKFMQAKLPDGTVSLFRFYDPRVFNSFIRSATDEERKPWFKGIRQYSVEAEDGAGHFDYKWKEGKLLMGDQALA</sequence>
<dbReference type="Pfam" id="PF13503">
    <property type="entry name" value="DUF4123"/>
    <property type="match status" value="1"/>
</dbReference>
<evidence type="ECO:0000313" key="3">
    <source>
        <dbReference type="Proteomes" id="UP000522081"/>
    </source>
</evidence>
<accession>A0A7Y9XZI2</accession>
<dbReference type="InterPro" id="IPR025391">
    <property type="entry name" value="DUF4123"/>
</dbReference>
<dbReference type="AlphaFoldDB" id="A0A7Y9XZI2"/>